<keyword evidence="8" id="KW-0479">Metal-binding</keyword>
<feature type="compositionally biased region" description="Polar residues" evidence="16">
    <location>
        <begin position="265"/>
        <end position="275"/>
    </location>
</feature>
<reference evidence="19 20" key="1">
    <citation type="submission" date="2024-09" db="EMBL/GenBank/DDBJ databases">
        <title>Chromosome-scale assembly of Riccia fluitans.</title>
        <authorList>
            <person name="Paukszto L."/>
            <person name="Sawicki J."/>
            <person name="Karawczyk K."/>
            <person name="Piernik-Szablinska J."/>
            <person name="Szczecinska M."/>
            <person name="Mazdziarz M."/>
        </authorList>
    </citation>
    <scope>NUCLEOTIDE SEQUENCE [LARGE SCALE GENOMIC DNA]</scope>
    <source>
        <strain evidence="19">Rf_01</strain>
        <tissue evidence="19">Aerial parts of the thallus</tissue>
    </source>
</reference>
<name>A0ABD1Z1N7_9MARC</name>
<dbReference type="CDD" id="cd16479">
    <property type="entry name" value="RING-H2_synoviolin"/>
    <property type="match status" value="1"/>
</dbReference>
<evidence type="ECO:0000256" key="7">
    <source>
        <dbReference type="ARBA" id="ARBA00022692"/>
    </source>
</evidence>
<feature type="region of interest" description="Disordered" evidence="16">
    <location>
        <begin position="224"/>
        <end position="275"/>
    </location>
</feature>
<evidence type="ECO:0000256" key="14">
    <source>
        <dbReference type="ARBA" id="ARBA00023136"/>
    </source>
</evidence>
<evidence type="ECO:0000256" key="8">
    <source>
        <dbReference type="ARBA" id="ARBA00022723"/>
    </source>
</evidence>
<evidence type="ECO:0000256" key="13">
    <source>
        <dbReference type="ARBA" id="ARBA00022989"/>
    </source>
</evidence>
<comment type="pathway">
    <text evidence="3">Protein modification; protein ubiquitination.</text>
</comment>
<feature type="transmembrane region" description="Helical" evidence="17">
    <location>
        <begin position="72"/>
        <end position="94"/>
    </location>
</feature>
<comment type="subcellular location">
    <subcellularLocation>
        <location evidence="2">Endoplasmic reticulum membrane</location>
        <topology evidence="2">Multi-pass membrane protein</topology>
    </subcellularLocation>
</comment>
<gene>
    <name evidence="19" type="ORF">R1flu_008876</name>
</gene>
<evidence type="ECO:0000256" key="4">
    <source>
        <dbReference type="ARBA" id="ARBA00010089"/>
    </source>
</evidence>
<dbReference type="Gene3D" id="3.30.40.10">
    <property type="entry name" value="Zinc/RING finger domain, C3HC4 (zinc finger)"/>
    <property type="match status" value="1"/>
</dbReference>
<keyword evidence="14 17" id="KW-0472">Membrane</keyword>
<evidence type="ECO:0000256" key="17">
    <source>
        <dbReference type="SAM" id="Phobius"/>
    </source>
</evidence>
<dbReference type="InterPro" id="IPR013083">
    <property type="entry name" value="Znf_RING/FYVE/PHD"/>
</dbReference>
<keyword evidence="10" id="KW-0833">Ubl conjugation pathway</keyword>
<protein>
    <recommendedName>
        <fullName evidence="5">RING-type E3 ubiquitin transferase</fullName>
        <ecNumber evidence="5">2.3.2.27</ecNumber>
    </recommendedName>
</protein>
<evidence type="ECO:0000256" key="1">
    <source>
        <dbReference type="ARBA" id="ARBA00000900"/>
    </source>
</evidence>
<dbReference type="InterPro" id="IPR050731">
    <property type="entry name" value="HRD1_E3_ubiq-ligases"/>
</dbReference>
<dbReference type="PANTHER" id="PTHR22763:SF184">
    <property type="entry name" value="E3 UBIQUITIN-PROTEIN LIGASE SYNOVIOLIN"/>
    <property type="match status" value="1"/>
</dbReference>
<dbReference type="PROSITE" id="PS50089">
    <property type="entry name" value="ZF_RING_2"/>
    <property type="match status" value="1"/>
</dbReference>
<comment type="catalytic activity">
    <reaction evidence="1">
        <text>S-ubiquitinyl-[E2 ubiquitin-conjugating enzyme]-L-cysteine + [acceptor protein]-L-lysine = [E2 ubiquitin-conjugating enzyme]-L-cysteine + N(6)-ubiquitinyl-[acceptor protein]-L-lysine.</text>
        <dbReference type="EC" id="2.3.2.27"/>
    </reaction>
</comment>
<dbReference type="InterPro" id="IPR057992">
    <property type="entry name" value="TPR_SYVN1_N"/>
</dbReference>
<feature type="transmembrane region" description="Helical" evidence="17">
    <location>
        <begin position="35"/>
        <end position="60"/>
    </location>
</feature>
<evidence type="ECO:0000256" key="5">
    <source>
        <dbReference type="ARBA" id="ARBA00012483"/>
    </source>
</evidence>
<comment type="caution">
    <text evidence="19">The sequence shown here is derived from an EMBL/GenBank/DDBJ whole genome shotgun (WGS) entry which is preliminary data.</text>
</comment>
<evidence type="ECO:0000256" key="6">
    <source>
        <dbReference type="ARBA" id="ARBA00022679"/>
    </source>
</evidence>
<keyword evidence="6" id="KW-0808">Transferase</keyword>
<feature type="domain" description="RING-type" evidence="18">
    <location>
        <begin position="183"/>
        <end position="221"/>
    </location>
</feature>
<evidence type="ECO:0000313" key="20">
    <source>
        <dbReference type="Proteomes" id="UP001605036"/>
    </source>
</evidence>
<dbReference type="EC" id="2.3.2.27" evidence="5"/>
<dbReference type="GO" id="GO:0061630">
    <property type="term" value="F:ubiquitin protein ligase activity"/>
    <property type="evidence" value="ECO:0007669"/>
    <property type="project" value="UniProtKB-EC"/>
</dbReference>
<keyword evidence="13 17" id="KW-1133">Transmembrane helix</keyword>
<dbReference type="InterPro" id="IPR001841">
    <property type="entry name" value="Znf_RING"/>
</dbReference>
<feature type="compositionally biased region" description="Basic and acidic residues" evidence="16">
    <location>
        <begin position="254"/>
        <end position="264"/>
    </location>
</feature>
<dbReference type="GO" id="GO:0005789">
    <property type="term" value="C:endoplasmic reticulum membrane"/>
    <property type="evidence" value="ECO:0007669"/>
    <property type="project" value="UniProtKB-SubCell"/>
</dbReference>
<keyword evidence="7 17" id="KW-0812">Transmembrane</keyword>
<feature type="region of interest" description="Disordered" evidence="16">
    <location>
        <begin position="541"/>
        <end position="561"/>
    </location>
</feature>
<evidence type="ECO:0000256" key="15">
    <source>
        <dbReference type="PROSITE-ProRule" id="PRU00175"/>
    </source>
</evidence>
<evidence type="ECO:0000256" key="9">
    <source>
        <dbReference type="ARBA" id="ARBA00022771"/>
    </source>
</evidence>
<evidence type="ECO:0000256" key="11">
    <source>
        <dbReference type="ARBA" id="ARBA00022824"/>
    </source>
</evidence>
<dbReference type="GO" id="GO:0008270">
    <property type="term" value="F:zinc ion binding"/>
    <property type="evidence" value="ECO:0007669"/>
    <property type="project" value="UniProtKB-KW"/>
</dbReference>
<feature type="transmembrane region" description="Helical" evidence="17">
    <location>
        <begin position="114"/>
        <end position="133"/>
    </location>
</feature>
<keyword evidence="12" id="KW-0862">Zinc</keyword>
<dbReference type="Pfam" id="PF25563">
    <property type="entry name" value="TPR_SYVN1_N"/>
    <property type="match status" value="2"/>
</dbReference>
<keyword evidence="20" id="KW-1185">Reference proteome</keyword>
<evidence type="ECO:0000256" key="16">
    <source>
        <dbReference type="SAM" id="MobiDB-lite"/>
    </source>
</evidence>
<keyword evidence="11" id="KW-0256">Endoplasmic reticulum</keyword>
<dbReference type="PANTHER" id="PTHR22763">
    <property type="entry name" value="RING ZINC FINGER PROTEIN"/>
    <property type="match status" value="1"/>
</dbReference>
<sequence length="561" mass="64111">MGSVWHSVNIVFFGDLRDTEVERLNEQVWREVMEILFAMTVFREEFNLYFLFLVTVLLLIKSHHWLAQKRYFILASTTIGMFIKYGLLMGEIYMEGRFNNKAMCLFYLELVQDLLHLSLYLLFFFIIFMHYGLPIHLVRELYETSRNFKNRITDFLRYRRLTSNMNERFANASAEELTRDSTCIVCREDMGEAKKLPCGHLFHIHCLRQWLERQNTCPTCRAPVLPVEDEPPTEDQPNGDEMQAEEGDFAPQNVHDDGDGEHNSTSEPTAPNPTNWREMQAATTMAAANYGPSFILPILAHGYPIWYPVLFPYGPVAQLSGQQTLDSQNENVRQQDNVTRSLGSGTYAPVVVTATGNQLQHDIMIIQRWIWKHTMTQTAELILQLHQNAMQSWSAARESTSRFDVSNSSLQRREEEDQSQRYADSVILPVQNDAQLAFLKGVSEILRRHLHRCLELQHQMSAMITEVTEPLLPIPGVTMDQLLSVPVDTGERTVDPGSVQHLHRQNEATGDCQHQSSEINGMGMAVVHSDLLSLSINPLYNSSSSSSIEEKTDSTTDSETS</sequence>
<dbReference type="EMBL" id="JBHFFA010000002">
    <property type="protein sequence ID" value="KAL2641289.1"/>
    <property type="molecule type" value="Genomic_DNA"/>
</dbReference>
<dbReference type="AlphaFoldDB" id="A0ABD1Z1N7"/>
<comment type="similarity">
    <text evidence="4">Belongs to the HRD1 family.</text>
</comment>
<evidence type="ECO:0000256" key="3">
    <source>
        <dbReference type="ARBA" id="ARBA00004906"/>
    </source>
</evidence>
<evidence type="ECO:0000256" key="10">
    <source>
        <dbReference type="ARBA" id="ARBA00022786"/>
    </source>
</evidence>
<evidence type="ECO:0000313" key="19">
    <source>
        <dbReference type="EMBL" id="KAL2641289.1"/>
    </source>
</evidence>
<keyword evidence="9 15" id="KW-0863">Zinc-finger</keyword>
<evidence type="ECO:0000259" key="18">
    <source>
        <dbReference type="PROSITE" id="PS50089"/>
    </source>
</evidence>
<dbReference type="SUPFAM" id="SSF57850">
    <property type="entry name" value="RING/U-box"/>
    <property type="match status" value="1"/>
</dbReference>
<proteinExistence type="inferred from homology"/>
<evidence type="ECO:0000256" key="12">
    <source>
        <dbReference type="ARBA" id="ARBA00022833"/>
    </source>
</evidence>
<dbReference type="SMART" id="SM00184">
    <property type="entry name" value="RING"/>
    <property type="match status" value="1"/>
</dbReference>
<dbReference type="InterPro" id="IPR058051">
    <property type="entry name" value="Znf_RING_synoviolin"/>
</dbReference>
<evidence type="ECO:0000256" key="2">
    <source>
        <dbReference type="ARBA" id="ARBA00004477"/>
    </source>
</evidence>
<dbReference type="Pfam" id="PF13639">
    <property type="entry name" value="zf-RING_2"/>
    <property type="match status" value="1"/>
</dbReference>
<accession>A0ABD1Z1N7</accession>
<dbReference type="Proteomes" id="UP001605036">
    <property type="component" value="Unassembled WGS sequence"/>
</dbReference>
<organism evidence="19 20">
    <name type="scientific">Riccia fluitans</name>
    <dbReference type="NCBI Taxonomy" id="41844"/>
    <lineage>
        <taxon>Eukaryota</taxon>
        <taxon>Viridiplantae</taxon>
        <taxon>Streptophyta</taxon>
        <taxon>Embryophyta</taxon>
        <taxon>Marchantiophyta</taxon>
        <taxon>Marchantiopsida</taxon>
        <taxon>Marchantiidae</taxon>
        <taxon>Marchantiales</taxon>
        <taxon>Ricciaceae</taxon>
        <taxon>Riccia</taxon>
    </lineage>
</organism>